<name>A0A429Z4B3_9ENTE</name>
<dbReference type="EMBL" id="PXZH01000008">
    <property type="protein sequence ID" value="RST88528.1"/>
    <property type="molecule type" value="Genomic_DNA"/>
</dbReference>
<accession>A0A429Z4B3</accession>
<proteinExistence type="inferred from homology"/>
<dbReference type="PANTHER" id="PTHR12001:SF69">
    <property type="entry name" value="ALL TRANS-POLYPRENYL-DIPHOSPHATE SYNTHASE PDSS1"/>
    <property type="match status" value="1"/>
</dbReference>
<comment type="cofactor">
    <cofactor evidence="1">
        <name>Mg(2+)</name>
        <dbReference type="ChEBI" id="CHEBI:18420"/>
    </cofactor>
</comment>
<dbReference type="SUPFAM" id="SSF48576">
    <property type="entry name" value="Terpenoid synthases"/>
    <property type="match status" value="1"/>
</dbReference>
<dbReference type="OrthoDB" id="9805316at2"/>
<dbReference type="GO" id="GO:0008299">
    <property type="term" value="P:isoprenoid biosynthetic process"/>
    <property type="evidence" value="ECO:0007669"/>
    <property type="project" value="InterPro"/>
</dbReference>
<dbReference type="CDD" id="cd00685">
    <property type="entry name" value="Trans_IPPS_HT"/>
    <property type="match status" value="1"/>
</dbReference>
<evidence type="ECO:0000256" key="5">
    <source>
        <dbReference type="ARBA" id="ARBA00022842"/>
    </source>
</evidence>
<dbReference type="GO" id="GO:0004659">
    <property type="term" value="F:prenyltransferase activity"/>
    <property type="evidence" value="ECO:0007669"/>
    <property type="project" value="InterPro"/>
</dbReference>
<comment type="similarity">
    <text evidence="2 6">Belongs to the FPP/GGPP synthase family.</text>
</comment>
<sequence>MAIHQLWDNYPTIQQELIATQSIMERSVKIRNKEMTEALQLFFKSGGKLLRPAYFLLFSQFGQVPSEKSKYQLAASLEILHTATLIHDDIIDESPVRRNLPSIQAVYGKDIAVYAGDFLFTVYFQLIASSTDDMKALETNAAYMKKILVGELDQMHLRYNPNITIKQYLQHIRGKTAQLFQLSCYQGAHFSNASKSVQLLAQRIGYHIGMAFQILDDVLDFSSTTEELQKPVLEDIRNGYYTLPLIYAMTQKPQEFKVLLQPDQDVTTEQLQDILRLIQQTDGVGYATKLAERYTNKALKDIQRLPDIEAKFILQTITEQLLTRKN</sequence>
<dbReference type="GO" id="GO:0046872">
    <property type="term" value="F:metal ion binding"/>
    <property type="evidence" value="ECO:0007669"/>
    <property type="project" value="UniProtKB-KW"/>
</dbReference>
<dbReference type="Gene3D" id="1.10.600.10">
    <property type="entry name" value="Farnesyl Diphosphate Synthase"/>
    <property type="match status" value="1"/>
</dbReference>
<evidence type="ECO:0000256" key="1">
    <source>
        <dbReference type="ARBA" id="ARBA00001946"/>
    </source>
</evidence>
<keyword evidence="3 6" id="KW-0808">Transferase</keyword>
<dbReference type="Pfam" id="PF00348">
    <property type="entry name" value="polyprenyl_synt"/>
    <property type="match status" value="1"/>
</dbReference>
<keyword evidence="8" id="KW-1185">Reference proteome</keyword>
<comment type="caution">
    <text evidence="7">The sequence shown here is derived from an EMBL/GenBank/DDBJ whole genome shotgun (WGS) entry which is preliminary data.</text>
</comment>
<dbReference type="SFLD" id="SFLDS00005">
    <property type="entry name" value="Isoprenoid_Synthase_Type_I"/>
    <property type="match status" value="1"/>
</dbReference>
<dbReference type="RefSeq" id="WP_125944008.1">
    <property type="nucleotide sequence ID" value="NZ_PXZH01000008.1"/>
</dbReference>
<protein>
    <recommendedName>
        <fullName evidence="9">Heptaprenyl diphosphate synthase</fullName>
    </recommendedName>
</protein>
<evidence type="ECO:0008006" key="9">
    <source>
        <dbReference type="Google" id="ProtNLM"/>
    </source>
</evidence>
<dbReference type="InterPro" id="IPR000092">
    <property type="entry name" value="Polyprenyl_synt"/>
</dbReference>
<dbReference type="AlphaFoldDB" id="A0A429Z4B3"/>
<keyword evidence="4" id="KW-0479">Metal-binding</keyword>
<dbReference type="InterPro" id="IPR008949">
    <property type="entry name" value="Isoprenoid_synthase_dom_sf"/>
</dbReference>
<evidence type="ECO:0000256" key="4">
    <source>
        <dbReference type="ARBA" id="ARBA00022723"/>
    </source>
</evidence>
<evidence type="ECO:0000313" key="7">
    <source>
        <dbReference type="EMBL" id="RST88528.1"/>
    </source>
</evidence>
<dbReference type="InterPro" id="IPR033749">
    <property type="entry name" value="Polyprenyl_synt_CS"/>
</dbReference>
<evidence type="ECO:0000256" key="6">
    <source>
        <dbReference type="RuleBase" id="RU004466"/>
    </source>
</evidence>
<dbReference type="Proteomes" id="UP000277864">
    <property type="component" value="Unassembled WGS sequence"/>
</dbReference>
<reference evidence="7 8" key="1">
    <citation type="submission" date="2018-03" db="EMBL/GenBank/DDBJ databases">
        <authorList>
            <person name="Gulvik C.A."/>
        </authorList>
    </citation>
    <scope>NUCLEOTIDE SEQUENCE [LARGE SCALE GENOMIC DNA]</scope>
    <source>
        <strain evidence="7 8">JCM 31581</strain>
    </source>
</reference>
<evidence type="ECO:0000256" key="3">
    <source>
        <dbReference type="ARBA" id="ARBA00022679"/>
    </source>
</evidence>
<evidence type="ECO:0000256" key="2">
    <source>
        <dbReference type="ARBA" id="ARBA00006706"/>
    </source>
</evidence>
<organism evidence="7 8">
    <name type="scientific">Vagococcus humatus</name>
    <dbReference type="NCBI Taxonomy" id="1889241"/>
    <lineage>
        <taxon>Bacteria</taxon>
        <taxon>Bacillati</taxon>
        <taxon>Bacillota</taxon>
        <taxon>Bacilli</taxon>
        <taxon>Lactobacillales</taxon>
        <taxon>Enterococcaceae</taxon>
        <taxon>Vagococcus</taxon>
    </lineage>
</organism>
<dbReference type="PROSITE" id="PS00444">
    <property type="entry name" value="POLYPRENYL_SYNTHASE_2"/>
    <property type="match status" value="1"/>
</dbReference>
<gene>
    <name evidence="7" type="ORF">C7P63_09965</name>
</gene>
<keyword evidence="5" id="KW-0460">Magnesium</keyword>
<dbReference type="PANTHER" id="PTHR12001">
    <property type="entry name" value="GERANYLGERANYL PYROPHOSPHATE SYNTHASE"/>
    <property type="match status" value="1"/>
</dbReference>
<evidence type="ECO:0000313" key="8">
    <source>
        <dbReference type="Proteomes" id="UP000277864"/>
    </source>
</evidence>